<sequence length="323" mass="35189">MLGCKPQAREGVQQEELRERSQHDLAGLAGRDRRREKDSGVPSTGGSKQSEDVPCRGLESGVRGRARRREQVPALEALLLKSGLGRGRRRAPVGSGAEQAEGDTGRGQVQPAAHGPRGQPGTKWGPKGHRAEVLTLGTVLTPKSQKHTFRTNLQTEHTDSVMGNPLQPSSQSGESSAAQEPRTRLTGPHLQNHGSLKDPCRFYNRKRSKNPPTSGPLHRSSAPLAGHRHKAREGPDSRKDADEHQGRRHEVCASSLAKGSAHGRRLDCPPAVWLWRGPGGTLSLLHKCFPSLTFRWSKVNPSPLNHLVSHLLTKRDHRVSALG</sequence>
<protein>
    <submittedName>
        <fullName evidence="3">Uncharacterized protein LOC101702056</fullName>
    </submittedName>
</protein>
<gene>
    <name evidence="3" type="primary">LOC101702056</name>
</gene>
<dbReference type="Proteomes" id="UP000694906">
    <property type="component" value="Unplaced"/>
</dbReference>
<feature type="compositionally biased region" description="Low complexity" evidence="1">
    <location>
        <begin position="168"/>
        <end position="180"/>
    </location>
</feature>
<reference evidence="3" key="1">
    <citation type="submission" date="2025-08" db="UniProtKB">
        <authorList>
            <consortium name="RefSeq"/>
        </authorList>
    </citation>
    <scope>IDENTIFICATION</scope>
</reference>
<proteinExistence type="predicted"/>
<dbReference type="RefSeq" id="XP_004866530.1">
    <property type="nucleotide sequence ID" value="XM_004866473.2"/>
</dbReference>
<organism evidence="2 3">
    <name type="scientific">Heterocephalus glaber</name>
    <name type="common">Naked mole rat</name>
    <dbReference type="NCBI Taxonomy" id="10181"/>
    <lineage>
        <taxon>Eukaryota</taxon>
        <taxon>Metazoa</taxon>
        <taxon>Chordata</taxon>
        <taxon>Craniata</taxon>
        <taxon>Vertebrata</taxon>
        <taxon>Euteleostomi</taxon>
        <taxon>Mammalia</taxon>
        <taxon>Eutheria</taxon>
        <taxon>Euarchontoglires</taxon>
        <taxon>Glires</taxon>
        <taxon>Rodentia</taxon>
        <taxon>Hystricomorpha</taxon>
        <taxon>Bathyergidae</taxon>
        <taxon>Heterocephalus</taxon>
    </lineage>
</organism>
<feature type="compositionally biased region" description="Basic and acidic residues" evidence="1">
    <location>
        <begin position="232"/>
        <end position="251"/>
    </location>
</feature>
<accession>A0AAX6Q761</accession>
<name>A0AAX6Q761_HETGA</name>
<dbReference type="KEGG" id="hgl:101702056"/>
<evidence type="ECO:0000313" key="3">
    <source>
        <dbReference type="RefSeq" id="XP_004866530.1"/>
    </source>
</evidence>
<keyword evidence="2" id="KW-1185">Reference proteome</keyword>
<dbReference type="GeneID" id="101702056"/>
<feature type="region of interest" description="Disordered" evidence="1">
    <location>
        <begin position="1"/>
        <end position="264"/>
    </location>
</feature>
<evidence type="ECO:0000313" key="2">
    <source>
        <dbReference type="Proteomes" id="UP000694906"/>
    </source>
</evidence>
<evidence type="ECO:0000256" key="1">
    <source>
        <dbReference type="SAM" id="MobiDB-lite"/>
    </source>
</evidence>
<feature type="compositionally biased region" description="Basic and acidic residues" evidence="1">
    <location>
        <begin position="30"/>
        <end position="39"/>
    </location>
</feature>
<dbReference type="AlphaFoldDB" id="A0AAX6Q761"/>